<dbReference type="Proteomes" id="UP000295703">
    <property type="component" value="Unassembled WGS sequence"/>
</dbReference>
<dbReference type="PROSITE" id="PS50850">
    <property type="entry name" value="MFS"/>
    <property type="match status" value="1"/>
</dbReference>
<name>A0A4R8RC16_COLTR</name>
<evidence type="ECO:0000256" key="5">
    <source>
        <dbReference type="ARBA" id="ARBA00022989"/>
    </source>
</evidence>
<evidence type="ECO:0000313" key="11">
    <source>
        <dbReference type="Proteomes" id="UP000295703"/>
    </source>
</evidence>
<keyword evidence="10" id="KW-0762">Sugar transport</keyword>
<reference evidence="10 11" key="1">
    <citation type="submission" date="2018-12" db="EMBL/GenBank/DDBJ databases">
        <title>Genome sequence and assembly of Colletotrichum trifolii.</title>
        <authorList>
            <person name="Gan P."/>
            <person name="Shirasu K."/>
        </authorList>
    </citation>
    <scope>NUCLEOTIDE SEQUENCE [LARGE SCALE GENOMIC DNA]</scope>
    <source>
        <strain evidence="10 11">543-2</strain>
    </source>
</reference>
<dbReference type="InterPro" id="IPR005829">
    <property type="entry name" value="Sugar_transporter_CS"/>
</dbReference>
<keyword evidence="4 8" id="KW-0812">Transmembrane</keyword>
<feature type="transmembrane region" description="Helical" evidence="8">
    <location>
        <begin position="323"/>
        <end position="341"/>
    </location>
</feature>
<proteinExistence type="inferred from homology"/>
<dbReference type="EMBL" id="RYZW01000064">
    <property type="protein sequence ID" value="TDZ53995.1"/>
    <property type="molecule type" value="Genomic_DNA"/>
</dbReference>
<dbReference type="PROSITE" id="PS00217">
    <property type="entry name" value="SUGAR_TRANSPORT_2"/>
    <property type="match status" value="1"/>
</dbReference>
<feature type="transmembrane region" description="Helical" evidence="8">
    <location>
        <begin position="393"/>
        <end position="413"/>
    </location>
</feature>
<dbReference type="PRINTS" id="PR00171">
    <property type="entry name" value="SUGRTRNSPORT"/>
</dbReference>
<keyword evidence="6 8" id="KW-0472">Membrane</keyword>
<feature type="transmembrane region" description="Helical" evidence="8">
    <location>
        <begin position="419"/>
        <end position="439"/>
    </location>
</feature>
<comment type="caution">
    <text evidence="10">The sequence shown here is derived from an EMBL/GenBank/DDBJ whole genome shotgun (WGS) entry which is preliminary data.</text>
</comment>
<feature type="transmembrane region" description="Helical" evidence="8">
    <location>
        <begin position="255"/>
        <end position="280"/>
    </location>
</feature>
<dbReference type="SUPFAM" id="SSF103473">
    <property type="entry name" value="MFS general substrate transporter"/>
    <property type="match status" value="1"/>
</dbReference>
<sequence length="494" mass="52244">MARNKLMPNYVTASVGLSFGGFLTGFDSGCIGSIVHMEQFSAALGPMSATVTGITVSTILLTSIVPALFAGQLADKHGRLRIMLPGTIVFGAGLLLQATASTLAQFVIGRAVSGLGQGAFLPSMSVYISEIAPARSRGRLASLPQFVATLGLCLGYFSCFATSFVESDMAWRAPYIVQLGVVALLAVACWSLYESPRWLLQHGRVAEATKALASLDMDMDEARRDFLNTPQEQPSLSRREGFLLPFRGPYRSRTLLALFFLSMIQLSGIDALVYYAPALFAQAGISQSSSSLVASGVSSIAMLIVSIPAFIMADKWSRRTSAISGGACLSAIMALIGSLYASGTVGSVAGVRWVVIVSVVVFGMVYCATWNIVAKIYAAEIQPGNTRAAGNSIGMASSFFTNWLVALITPILLSASTYGAYYLFGGLTVMTSVVLAVYMPETRGRSLESIQSEFRKPVLVGLLGALCNPTARRATTEQNAGQSVELTTVAVPSA</sequence>
<dbReference type="GO" id="GO:0016020">
    <property type="term" value="C:membrane"/>
    <property type="evidence" value="ECO:0007669"/>
    <property type="project" value="UniProtKB-SubCell"/>
</dbReference>
<feature type="transmembrane region" description="Helical" evidence="8">
    <location>
        <begin position="140"/>
        <end position="163"/>
    </location>
</feature>
<feature type="domain" description="Major facilitator superfamily (MFS) profile" evidence="9">
    <location>
        <begin position="13"/>
        <end position="443"/>
    </location>
</feature>
<dbReference type="InterPro" id="IPR050360">
    <property type="entry name" value="MFS_Sugar_Transporters"/>
</dbReference>
<dbReference type="PANTHER" id="PTHR48022">
    <property type="entry name" value="PLASTIDIC GLUCOSE TRANSPORTER 4"/>
    <property type="match status" value="1"/>
</dbReference>
<evidence type="ECO:0000256" key="6">
    <source>
        <dbReference type="ARBA" id="ARBA00023136"/>
    </source>
</evidence>
<evidence type="ECO:0000256" key="8">
    <source>
        <dbReference type="SAM" id="Phobius"/>
    </source>
</evidence>
<evidence type="ECO:0000256" key="7">
    <source>
        <dbReference type="RuleBase" id="RU003346"/>
    </source>
</evidence>
<dbReference type="FunFam" id="1.20.1250.20:FF:000134">
    <property type="entry name" value="MFS sugar transporter protein"/>
    <property type="match status" value="1"/>
</dbReference>
<keyword evidence="5 8" id="KW-1133">Transmembrane helix</keyword>
<dbReference type="InterPro" id="IPR003663">
    <property type="entry name" value="Sugar/inositol_transpt"/>
</dbReference>
<gene>
    <name evidence="10" type="primary">HGT1-6</name>
    <name evidence="10" type="ORF">CTRI78_v006631</name>
</gene>
<comment type="similarity">
    <text evidence="2 7">Belongs to the major facilitator superfamily. Sugar transporter (TC 2.A.1.1) family.</text>
</comment>
<dbReference type="PANTHER" id="PTHR48022:SF2">
    <property type="entry name" value="PLASTIDIC GLUCOSE TRANSPORTER 4"/>
    <property type="match status" value="1"/>
</dbReference>
<accession>A0A4R8RC16</accession>
<dbReference type="Pfam" id="PF00083">
    <property type="entry name" value="Sugar_tr"/>
    <property type="match status" value="1"/>
</dbReference>
<dbReference type="AlphaFoldDB" id="A0A4R8RC16"/>
<dbReference type="InterPro" id="IPR005828">
    <property type="entry name" value="MFS_sugar_transport-like"/>
</dbReference>
<keyword evidence="3 7" id="KW-0813">Transport</keyword>
<keyword evidence="11" id="KW-1185">Reference proteome</keyword>
<feature type="transmembrane region" description="Helical" evidence="8">
    <location>
        <begin position="175"/>
        <end position="193"/>
    </location>
</feature>
<dbReference type="GO" id="GO:0005351">
    <property type="term" value="F:carbohydrate:proton symporter activity"/>
    <property type="evidence" value="ECO:0007669"/>
    <property type="project" value="TreeGrafter"/>
</dbReference>
<evidence type="ECO:0000313" key="10">
    <source>
        <dbReference type="EMBL" id="TDZ53995.1"/>
    </source>
</evidence>
<evidence type="ECO:0000259" key="9">
    <source>
        <dbReference type="PROSITE" id="PS50850"/>
    </source>
</evidence>
<feature type="transmembrane region" description="Helical" evidence="8">
    <location>
        <begin position="353"/>
        <end position="373"/>
    </location>
</feature>
<feature type="transmembrane region" description="Helical" evidence="8">
    <location>
        <begin position="106"/>
        <end position="128"/>
    </location>
</feature>
<evidence type="ECO:0000256" key="4">
    <source>
        <dbReference type="ARBA" id="ARBA00022692"/>
    </source>
</evidence>
<evidence type="ECO:0000256" key="3">
    <source>
        <dbReference type="ARBA" id="ARBA00022448"/>
    </source>
</evidence>
<evidence type="ECO:0000256" key="2">
    <source>
        <dbReference type="ARBA" id="ARBA00010992"/>
    </source>
</evidence>
<feature type="transmembrane region" description="Helical" evidence="8">
    <location>
        <begin position="292"/>
        <end position="311"/>
    </location>
</feature>
<organism evidence="10 11">
    <name type="scientific">Colletotrichum trifolii</name>
    <dbReference type="NCBI Taxonomy" id="5466"/>
    <lineage>
        <taxon>Eukaryota</taxon>
        <taxon>Fungi</taxon>
        <taxon>Dikarya</taxon>
        <taxon>Ascomycota</taxon>
        <taxon>Pezizomycotina</taxon>
        <taxon>Sordariomycetes</taxon>
        <taxon>Hypocreomycetidae</taxon>
        <taxon>Glomerellales</taxon>
        <taxon>Glomerellaceae</taxon>
        <taxon>Colletotrichum</taxon>
        <taxon>Colletotrichum orbiculare species complex</taxon>
    </lineage>
</organism>
<dbReference type="InterPro" id="IPR036259">
    <property type="entry name" value="MFS_trans_sf"/>
</dbReference>
<feature type="transmembrane region" description="Helical" evidence="8">
    <location>
        <begin position="82"/>
        <end position="100"/>
    </location>
</feature>
<evidence type="ECO:0000256" key="1">
    <source>
        <dbReference type="ARBA" id="ARBA00004141"/>
    </source>
</evidence>
<dbReference type="NCBIfam" id="TIGR00879">
    <property type="entry name" value="SP"/>
    <property type="match status" value="1"/>
</dbReference>
<dbReference type="Gene3D" id="1.20.1250.20">
    <property type="entry name" value="MFS general substrate transporter like domains"/>
    <property type="match status" value="1"/>
</dbReference>
<comment type="subcellular location">
    <subcellularLocation>
        <location evidence="1">Membrane</location>
        <topology evidence="1">Multi-pass membrane protein</topology>
    </subcellularLocation>
</comment>
<protein>
    <submittedName>
        <fullName evidence="10">High-affinity glucose transporter</fullName>
    </submittedName>
</protein>
<dbReference type="InterPro" id="IPR020846">
    <property type="entry name" value="MFS_dom"/>
</dbReference>
<feature type="transmembrane region" description="Helical" evidence="8">
    <location>
        <begin position="48"/>
        <end position="70"/>
    </location>
</feature>